<dbReference type="Pfam" id="PF00578">
    <property type="entry name" value="AhpC-TSA"/>
    <property type="match status" value="1"/>
</dbReference>
<sequence>MNRFITPAILLGLVGFLAYGLLNSDPNRDAPNALLGKAAPMFTLTDTKGTSHDLASLKGQGPIVVNFWATWCGPCHDEAPLFSKISNMPSNVKFLGVLYNDPSNTSEKFAAQYGLKYPNLNDPGSKVAMQYGIGKIPVTYIIDTQGKVTYKKEGPVMDENEFKTALRKAGGNL</sequence>
<dbReference type="SUPFAM" id="SSF52833">
    <property type="entry name" value="Thioredoxin-like"/>
    <property type="match status" value="1"/>
</dbReference>
<dbReference type="PROSITE" id="PS51352">
    <property type="entry name" value="THIOREDOXIN_2"/>
    <property type="match status" value="1"/>
</dbReference>
<comment type="subcellular location">
    <subcellularLocation>
        <location evidence="1">Cell envelope</location>
    </subcellularLocation>
</comment>
<keyword evidence="2" id="KW-0201">Cytochrome c-type biogenesis</keyword>
<dbReference type="CDD" id="cd02966">
    <property type="entry name" value="TlpA_like_family"/>
    <property type="match status" value="1"/>
</dbReference>
<evidence type="ECO:0000259" key="5">
    <source>
        <dbReference type="PROSITE" id="PS51352"/>
    </source>
</evidence>
<evidence type="ECO:0000256" key="2">
    <source>
        <dbReference type="ARBA" id="ARBA00022748"/>
    </source>
</evidence>
<accession>A0ABV8AC26</accession>
<dbReference type="Proteomes" id="UP001595748">
    <property type="component" value="Unassembled WGS sequence"/>
</dbReference>
<dbReference type="PANTHER" id="PTHR42852:SF6">
    <property type="entry name" value="THIOL:DISULFIDE INTERCHANGE PROTEIN DSBE"/>
    <property type="match status" value="1"/>
</dbReference>
<protein>
    <submittedName>
        <fullName evidence="6">TlpA family protein disulfide reductase</fullName>
    </submittedName>
</protein>
<dbReference type="InterPro" id="IPR017937">
    <property type="entry name" value="Thioredoxin_CS"/>
</dbReference>
<keyword evidence="4" id="KW-0676">Redox-active center</keyword>
<name>A0ABV8AC26_9DEIO</name>
<dbReference type="Gene3D" id="3.40.30.10">
    <property type="entry name" value="Glutaredoxin"/>
    <property type="match status" value="1"/>
</dbReference>
<evidence type="ECO:0000256" key="3">
    <source>
        <dbReference type="ARBA" id="ARBA00023157"/>
    </source>
</evidence>
<keyword evidence="3" id="KW-1015">Disulfide bond</keyword>
<proteinExistence type="predicted"/>
<dbReference type="EMBL" id="JBHRZF010000169">
    <property type="protein sequence ID" value="MFC3862062.1"/>
    <property type="molecule type" value="Genomic_DNA"/>
</dbReference>
<dbReference type="PROSITE" id="PS00194">
    <property type="entry name" value="THIOREDOXIN_1"/>
    <property type="match status" value="1"/>
</dbReference>
<dbReference type="InterPro" id="IPR050553">
    <property type="entry name" value="Thioredoxin_ResA/DsbE_sf"/>
</dbReference>
<keyword evidence="7" id="KW-1185">Reference proteome</keyword>
<gene>
    <name evidence="6" type="ORF">ACFOPQ_14935</name>
</gene>
<evidence type="ECO:0000313" key="6">
    <source>
        <dbReference type="EMBL" id="MFC3862062.1"/>
    </source>
</evidence>
<comment type="caution">
    <text evidence="6">The sequence shown here is derived from an EMBL/GenBank/DDBJ whole genome shotgun (WGS) entry which is preliminary data.</text>
</comment>
<evidence type="ECO:0000313" key="7">
    <source>
        <dbReference type="Proteomes" id="UP001595748"/>
    </source>
</evidence>
<organism evidence="6 7">
    <name type="scientific">Deinococcus antarcticus</name>
    <dbReference type="NCBI Taxonomy" id="1298767"/>
    <lineage>
        <taxon>Bacteria</taxon>
        <taxon>Thermotogati</taxon>
        <taxon>Deinococcota</taxon>
        <taxon>Deinococci</taxon>
        <taxon>Deinococcales</taxon>
        <taxon>Deinococcaceae</taxon>
        <taxon>Deinococcus</taxon>
    </lineage>
</organism>
<dbReference type="InterPro" id="IPR036249">
    <property type="entry name" value="Thioredoxin-like_sf"/>
</dbReference>
<reference evidence="7" key="1">
    <citation type="journal article" date="2019" name="Int. J. Syst. Evol. Microbiol.">
        <title>The Global Catalogue of Microorganisms (GCM) 10K type strain sequencing project: providing services to taxonomists for standard genome sequencing and annotation.</title>
        <authorList>
            <consortium name="The Broad Institute Genomics Platform"/>
            <consortium name="The Broad Institute Genome Sequencing Center for Infectious Disease"/>
            <person name="Wu L."/>
            <person name="Ma J."/>
        </authorList>
    </citation>
    <scope>NUCLEOTIDE SEQUENCE [LARGE SCALE GENOMIC DNA]</scope>
    <source>
        <strain evidence="7">CCTCC AB 2013263</strain>
    </source>
</reference>
<evidence type="ECO:0000256" key="1">
    <source>
        <dbReference type="ARBA" id="ARBA00004196"/>
    </source>
</evidence>
<dbReference type="InterPro" id="IPR000866">
    <property type="entry name" value="AhpC/TSA"/>
</dbReference>
<evidence type="ECO:0000256" key="4">
    <source>
        <dbReference type="ARBA" id="ARBA00023284"/>
    </source>
</evidence>
<feature type="domain" description="Thioredoxin" evidence="5">
    <location>
        <begin position="33"/>
        <end position="171"/>
    </location>
</feature>
<dbReference type="PANTHER" id="PTHR42852">
    <property type="entry name" value="THIOL:DISULFIDE INTERCHANGE PROTEIN DSBE"/>
    <property type="match status" value="1"/>
</dbReference>
<dbReference type="RefSeq" id="WP_380079576.1">
    <property type="nucleotide sequence ID" value="NZ_JBHRZF010000169.1"/>
</dbReference>
<dbReference type="InterPro" id="IPR013766">
    <property type="entry name" value="Thioredoxin_domain"/>
</dbReference>